<sequence>MPLSYEEFRSSLLSDEGLRALGLPLTADEARRVQADEQASRSWYDYWLTVSGQARPPVETVAATIPLGGHDLPTSAPTAYPAAYGATTEAYATGAAPFSTPPLDPGGSGTARPRRVGLWVALSIVGALLLIAAIVTVFAFATARHWTKVDVPEKPETFHSEEYETGAYFVTDDGVSPCYVDQDWTDCIAAMEAQYAGACADVELVPSAAELCAQHRAEIDRMIAEDVDGTYVASLGDFGHLTRTPETATRQVSNDDYEPAVTHEAVCYLGFLGECE</sequence>
<reference evidence="2 3" key="1">
    <citation type="submission" date="2021-04" db="EMBL/GenBank/DDBJ databases">
        <title>Whole genome analysis of root endophytic bacterium Microbacterium paraoxydans ku-mp colonizing RP-bio226 rice variety.</title>
        <authorList>
            <person name="Ulaganathan K."/>
            <person name="Latha B."/>
        </authorList>
    </citation>
    <scope>NUCLEOTIDE SEQUENCE [LARGE SCALE GENOMIC DNA]</scope>
    <source>
        <strain evidence="3">ku-mp</strain>
    </source>
</reference>
<evidence type="ECO:0000256" key="1">
    <source>
        <dbReference type="SAM" id="Phobius"/>
    </source>
</evidence>
<gene>
    <name evidence="2" type="ORF">KE274_13275</name>
</gene>
<keyword evidence="1" id="KW-1133">Transmembrane helix</keyword>
<dbReference type="RefSeq" id="WP_211544466.1">
    <property type="nucleotide sequence ID" value="NZ_JAGTUK010000003.1"/>
</dbReference>
<protein>
    <recommendedName>
        <fullName evidence="4">DUF732 domain-containing protein</fullName>
    </recommendedName>
</protein>
<evidence type="ECO:0000313" key="2">
    <source>
        <dbReference type="EMBL" id="MBS0025075.1"/>
    </source>
</evidence>
<name>A0ABS5IQE2_9MICO</name>
<keyword evidence="3" id="KW-1185">Reference proteome</keyword>
<accession>A0ABS5IQE2</accession>
<feature type="transmembrane region" description="Helical" evidence="1">
    <location>
        <begin position="116"/>
        <end position="141"/>
    </location>
</feature>
<proteinExistence type="predicted"/>
<organism evidence="2 3">
    <name type="scientific">Microbacterium paraoxydans</name>
    <dbReference type="NCBI Taxonomy" id="199592"/>
    <lineage>
        <taxon>Bacteria</taxon>
        <taxon>Bacillati</taxon>
        <taxon>Actinomycetota</taxon>
        <taxon>Actinomycetes</taxon>
        <taxon>Micrococcales</taxon>
        <taxon>Microbacteriaceae</taxon>
        <taxon>Microbacterium</taxon>
    </lineage>
</organism>
<evidence type="ECO:0000313" key="3">
    <source>
        <dbReference type="Proteomes" id="UP000678243"/>
    </source>
</evidence>
<comment type="caution">
    <text evidence="2">The sequence shown here is derived from an EMBL/GenBank/DDBJ whole genome shotgun (WGS) entry which is preliminary data.</text>
</comment>
<dbReference type="Proteomes" id="UP000678243">
    <property type="component" value="Unassembled WGS sequence"/>
</dbReference>
<dbReference type="EMBL" id="JAGTUK010000003">
    <property type="protein sequence ID" value="MBS0025075.1"/>
    <property type="molecule type" value="Genomic_DNA"/>
</dbReference>
<evidence type="ECO:0008006" key="4">
    <source>
        <dbReference type="Google" id="ProtNLM"/>
    </source>
</evidence>
<keyword evidence="1" id="KW-0472">Membrane</keyword>
<keyword evidence="1" id="KW-0812">Transmembrane</keyword>